<accession>A0A4R2S1Z1</accession>
<protein>
    <submittedName>
        <fullName evidence="1">Uncharacterized protein DUF1885</fullName>
    </submittedName>
</protein>
<dbReference type="Pfam" id="PF08968">
    <property type="entry name" value="DUF1885"/>
    <property type="match status" value="1"/>
</dbReference>
<proteinExistence type="predicted"/>
<comment type="caution">
    <text evidence="1">The sequence shown here is derived from an EMBL/GenBank/DDBJ whole genome shotgun (WGS) entry which is preliminary data.</text>
</comment>
<keyword evidence="2" id="KW-1185">Reference proteome</keyword>
<sequence length="137" mass="15555">MKKSTYIRLVNGSTQPDISLDEVHSLLDLYVARMKKTGEQLDWDYASAAFPYEPIVREENGISYLTLTSTDPELYHGFWLGVGKEEDNTPFIQIVLPRSATHGDVGKANEYAKFLAKELKGQLSLFNQSVLHNEFKK</sequence>
<evidence type="ECO:0000313" key="1">
    <source>
        <dbReference type="EMBL" id="TCP70468.1"/>
    </source>
</evidence>
<dbReference type="Gene3D" id="3.30.310.120">
    <property type="entry name" value="Rbstp2229 like protein"/>
    <property type="match status" value="1"/>
</dbReference>
<dbReference type="EMBL" id="SLXV01000002">
    <property type="protein sequence ID" value="TCP70468.1"/>
    <property type="molecule type" value="Genomic_DNA"/>
</dbReference>
<dbReference type="SUPFAM" id="SSF111171">
    <property type="entry name" value="Rbstp2229 protein"/>
    <property type="match status" value="1"/>
</dbReference>
<dbReference type="InterPro" id="IPR015062">
    <property type="entry name" value="DUF1885"/>
</dbReference>
<reference evidence="1 2" key="1">
    <citation type="submission" date="2019-03" db="EMBL/GenBank/DDBJ databases">
        <title>Genomic Encyclopedia of Type Strains, Phase IV (KMG-IV): sequencing the most valuable type-strain genomes for metagenomic binning, comparative biology and taxonomic classification.</title>
        <authorList>
            <person name="Goeker M."/>
        </authorList>
    </citation>
    <scope>NUCLEOTIDE SEQUENCE [LARGE SCALE GENOMIC DNA]</scope>
    <source>
        <strain evidence="1 2">DSM 46831</strain>
    </source>
</reference>
<evidence type="ECO:0000313" key="2">
    <source>
        <dbReference type="Proteomes" id="UP000294746"/>
    </source>
</evidence>
<dbReference type="Gene3D" id="1.20.5.850">
    <property type="entry name" value="Rbstp2229 protein"/>
    <property type="match status" value="1"/>
</dbReference>
<dbReference type="Proteomes" id="UP000294746">
    <property type="component" value="Unassembled WGS sequence"/>
</dbReference>
<name>A0A4R2S1Z1_9BACL</name>
<organism evidence="1 2">
    <name type="scientific">Baia soyae</name>
    <dbReference type="NCBI Taxonomy" id="1544746"/>
    <lineage>
        <taxon>Bacteria</taxon>
        <taxon>Bacillati</taxon>
        <taxon>Bacillota</taxon>
        <taxon>Bacilli</taxon>
        <taxon>Bacillales</taxon>
        <taxon>Thermoactinomycetaceae</taxon>
        <taxon>Baia</taxon>
    </lineage>
</organism>
<gene>
    <name evidence="1" type="ORF">EDD57_102110</name>
</gene>
<dbReference type="AlphaFoldDB" id="A0A4R2S1Z1"/>
<dbReference type="InterPro" id="IPR036294">
    <property type="entry name" value="Rbstp2229-like_sf"/>
</dbReference>
<dbReference type="RefSeq" id="WP_165873625.1">
    <property type="nucleotide sequence ID" value="NZ_SLXV01000002.1"/>
</dbReference>